<dbReference type="PROSITE" id="PS50109">
    <property type="entry name" value="HIS_KIN"/>
    <property type="match status" value="1"/>
</dbReference>
<evidence type="ECO:0000256" key="4">
    <source>
        <dbReference type="ARBA" id="ARBA00022679"/>
    </source>
</evidence>
<evidence type="ECO:0000256" key="1">
    <source>
        <dbReference type="ARBA" id="ARBA00000085"/>
    </source>
</evidence>
<evidence type="ECO:0000313" key="7">
    <source>
        <dbReference type="EMBL" id="NID10648.1"/>
    </source>
</evidence>
<dbReference type="SUPFAM" id="SSF47384">
    <property type="entry name" value="Homodimeric domain of signal transducing histidine kinase"/>
    <property type="match status" value="1"/>
</dbReference>
<dbReference type="InterPro" id="IPR004358">
    <property type="entry name" value="Sig_transdc_His_kin-like_C"/>
</dbReference>
<dbReference type="Gene3D" id="3.30.450.20">
    <property type="entry name" value="PAS domain"/>
    <property type="match status" value="3"/>
</dbReference>
<protein>
    <recommendedName>
        <fullName evidence="2">histidine kinase</fullName>
        <ecNumber evidence="2">2.7.13.3</ecNumber>
    </recommendedName>
</protein>
<evidence type="ECO:0000256" key="5">
    <source>
        <dbReference type="ARBA" id="ARBA00022777"/>
    </source>
</evidence>
<dbReference type="SUPFAM" id="SSF55874">
    <property type="entry name" value="ATPase domain of HSP90 chaperone/DNA topoisomerase II/histidine kinase"/>
    <property type="match status" value="1"/>
</dbReference>
<dbReference type="CDD" id="cd00082">
    <property type="entry name" value="HisKA"/>
    <property type="match status" value="1"/>
</dbReference>
<keyword evidence="4" id="KW-0808">Transferase</keyword>
<dbReference type="EC" id="2.7.13.3" evidence="2"/>
<proteinExistence type="predicted"/>
<dbReference type="EMBL" id="WAEL01000003">
    <property type="protein sequence ID" value="NID10648.1"/>
    <property type="molecule type" value="Genomic_DNA"/>
</dbReference>
<evidence type="ECO:0000256" key="2">
    <source>
        <dbReference type="ARBA" id="ARBA00012438"/>
    </source>
</evidence>
<comment type="catalytic activity">
    <reaction evidence="1">
        <text>ATP + protein L-histidine = ADP + protein N-phospho-L-histidine.</text>
        <dbReference type="EC" id="2.7.13.3"/>
    </reaction>
</comment>
<dbReference type="Pfam" id="PF08448">
    <property type="entry name" value="PAS_4"/>
    <property type="match status" value="2"/>
</dbReference>
<evidence type="ECO:0000313" key="8">
    <source>
        <dbReference type="Proteomes" id="UP000606008"/>
    </source>
</evidence>
<evidence type="ECO:0000256" key="3">
    <source>
        <dbReference type="ARBA" id="ARBA00022553"/>
    </source>
</evidence>
<dbReference type="InterPro" id="IPR000014">
    <property type="entry name" value="PAS"/>
</dbReference>
<evidence type="ECO:0000259" key="6">
    <source>
        <dbReference type="PROSITE" id="PS50109"/>
    </source>
</evidence>
<sequence length="639" mass="71256">MSPVTNAALLQGILNASPGSVAYCEPVFTENNPAQSGQVADFVYRVVNTRMVALIGQPAERIVGGLMTELSATVQKNGLFERYVAVLQTGQPAKFEFAHQTDTFSGWFQISVEPLLTGLVIALVDISDRKRAELQARQQTAELRATLDASLNSILLMRAIRDSQGQITDFWMETANLAVVNSLAKKPDELVGRTLLEVFPGNVDSGFFALYTRVADTGQSEKAEYYYQDVNGFTGWFEVSAVRQATDLIVLTFNNITAQREDQLDQQRQSQVLEAILDHSQTAISLHQPIHDEQGQVVDFQIVRANRQALMNWEPIADVLFKDSFLTLHPEARHNGEFARYVRVVETGQPDVFEYTANNRQYLITLARAGSDVVMSAVDVTSDRQYRHELEALNRTLQQSNESLQSFAYVASHDLQEPLRKIQAFGDILQSQFEDNLSDGERDMTRRIQKSAMRMQQLVKDLLAYSQVTARRDPFGPVQLQEVVDDAVSDLEISINEASATLQVSDLPTVQGNASRLRQLMQNLIANALKFRHSDRPLVVRVDSRLATTHELPEGVSTATHYWLITVADNGLGFDEKYKDRIFQLFQRLHDSSAYSGTGIGLAICQRVVESHNGAINVSSQLGVGTTFSIFLPVYQATA</sequence>
<dbReference type="PRINTS" id="PR00344">
    <property type="entry name" value="BCTRLSENSOR"/>
</dbReference>
<dbReference type="SMART" id="SM00388">
    <property type="entry name" value="HisKA"/>
    <property type="match status" value="1"/>
</dbReference>
<keyword evidence="5" id="KW-0418">Kinase</keyword>
<organism evidence="7 8">
    <name type="scientific">Fibrivirga algicola</name>
    <dbReference type="NCBI Taxonomy" id="2950420"/>
    <lineage>
        <taxon>Bacteria</taxon>
        <taxon>Pseudomonadati</taxon>
        <taxon>Bacteroidota</taxon>
        <taxon>Cytophagia</taxon>
        <taxon>Cytophagales</taxon>
        <taxon>Spirosomataceae</taxon>
        <taxon>Fibrivirga</taxon>
    </lineage>
</organism>
<dbReference type="CDD" id="cd00130">
    <property type="entry name" value="PAS"/>
    <property type="match status" value="1"/>
</dbReference>
<gene>
    <name evidence="7" type="ORF">F7231_10750</name>
</gene>
<dbReference type="Gene3D" id="3.30.565.10">
    <property type="entry name" value="Histidine kinase-like ATPase, C-terminal domain"/>
    <property type="match status" value="1"/>
</dbReference>
<dbReference type="InterPro" id="IPR036097">
    <property type="entry name" value="HisK_dim/P_sf"/>
</dbReference>
<reference evidence="8" key="2">
    <citation type="submission" date="2023-07" db="EMBL/GenBank/DDBJ databases">
        <authorList>
            <person name="Jung D.-H."/>
        </authorList>
    </citation>
    <scope>NUCLEOTIDE SEQUENCE [LARGE SCALE GENOMIC DNA]</scope>
    <source>
        <strain evidence="8">JA-25</strain>
    </source>
</reference>
<name>A0ABX0QIF7_9BACT</name>
<dbReference type="SMART" id="SM00387">
    <property type="entry name" value="HATPase_c"/>
    <property type="match status" value="1"/>
</dbReference>
<keyword evidence="3" id="KW-0597">Phosphoprotein</keyword>
<dbReference type="InterPro" id="IPR003594">
    <property type="entry name" value="HATPase_dom"/>
</dbReference>
<dbReference type="InterPro" id="IPR003661">
    <property type="entry name" value="HisK_dim/P_dom"/>
</dbReference>
<accession>A0ABX0QIF7</accession>
<keyword evidence="8" id="KW-1185">Reference proteome</keyword>
<dbReference type="InterPro" id="IPR013656">
    <property type="entry name" value="PAS_4"/>
</dbReference>
<dbReference type="InterPro" id="IPR005467">
    <property type="entry name" value="His_kinase_dom"/>
</dbReference>
<dbReference type="PANTHER" id="PTHR43304">
    <property type="entry name" value="PHYTOCHROME-LIKE PROTEIN CPH1"/>
    <property type="match status" value="1"/>
</dbReference>
<dbReference type="PANTHER" id="PTHR43304:SF1">
    <property type="entry name" value="PAC DOMAIN-CONTAINING PROTEIN"/>
    <property type="match status" value="1"/>
</dbReference>
<dbReference type="Pfam" id="PF00512">
    <property type="entry name" value="HisKA"/>
    <property type="match status" value="1"/>
</dbReference>
<comment type="caution">
    <text evidence="7">The sequence shown here is derived from an EMBL/GenBank/DDBJ whole genome shotgun (WGS) entry which is preliminary data.</text>
</comment>
<dbReference type="SUPFAM" id="SSF55785">
    <property type="entry name" value="PYP-like sensor domain (PAS domain)"/>
    <property type="match status" value="2"/>
</dbReference>
<reference evidence="8" key="1">
    <citation type="submission" date="2019-09" db="EMBL/GenBank/DDBJ databases">
        <authorList>
            <person name="Jung D.-H."/>
        </authorList>
    </citation>
    <scope>NUCLEOTIDE SEQUENCE [LARGE SCALE GENOMIC DNA]</scope>
    <source>
        <strain evidence="8">JA-25</strain>
    </source>
</reference>
<dbReference type="RefSeq" id="WP_085411049.1">
    <property type="nucleotide sequence ID" value="NZ_WAEL01000003.1"/>
</dbReference>
<dbReference type="Gene3D" id="1.10.287.130">
    <property type="match status" value="1"/>
</dbReference>
<dbReference type="Pfam" id="PF02518">
    <property type="entry name" value="HATPase_c"/>
    <property type="match status" value="1"/>
</dbReference>
<dbReference type="InterPro" id="IPR035965">
    <property type="entry name" value="PAS-like_dom_sf"/>
</dbReference>
<dbReference type="InterPro" id="IPR036890">
    <property type="entry name" value="HATPase_C_sf"/>
</dbReference>
<dbReference type="Proteomes" id="UP000606008">
    <property type="component" value="Unassembled WGS sequence"/>
</dbReference>
<dbReference type="InterPro" id="IPR052162">
    <property type="entry name" value="Sensor_kinase/Photoreceptor"/>
</dbReference>
<feature type="domain" description="Histidine kinase" evidence="6">
    <location>
        <begin position="410"/>
        <end position="636"/>
    </location>
</feature>